<organism evidence="2 3">
    <name type="scientific">Takifugu flavidus</name>
    <name type="common">sansaifugu</name>
    <dbReference type="NCBI Taxonomy" id="433684"/>
    <lineage>
        <taxon>Eukaryota</taxon>
        <taxon>Metazoa</taxon>
        <taxon>Chordata</taxon>
        <taxon>Craniata</taxon>
        <taxon>Vertebrata</taxon>
        <taxon>Euteleostomi</taxon>
        <taxon>Actinopterygii</taxon>
        <taxon>Neopterygii</taxon>
        <taxon>Teleostei</taxon>
        <taxon>Neoteleostei</taxon>
        <taxon>Acanthomorphata</taxon>
        <taxon>Eupercaria</taxon>
        <taxon>Tetraodontiformes</taxon>
        <taxon>Tetradontoidea</taxon>
        <taxon>Tetraodontidae</taxon>
        <taxon>Takifugu</taxon>
    </lineage>
</organism>
<dbReference type="GO" id="GO:0001920">
    <property type="term" value="P:negative regulation of receptor recycling"/>
    <property type="evidence" value="ECO:0007669"/>
    <property type="project" value="TreeGrafter"/>
</dbReference>
<feature type="compositionally biased region" description="Basic residues" evidence="1">
    <location>
        <begin position="124"/>
        <end position="134"/>
    </location>
</feature>
<feature type="compositionally biased region" description="Basic and acidic residues" evidence="1">
    <location>
        <begin position="53"/>
        <end position="73"/>
    </location>
</feature>
<dbReference type="AlphaFoldDB" id="A0A5C6P762"/>
<accession>A0A5C6P762</accession>
<comment type="caution">
    <text evidence="2">The sequence shown here is derived from an EMBL/GenBank/DDBJ whole genome shotgun (WGS) entry which is preliminary data.</text>
</comment>
<feature type="region of interest" description="Disordered" evidence="1">
    <location>
        <begin position="119"/>
        <end position="143"/>
    </location>
</feature>
<keyword evidence="3" id="KW-1185">Reference proteome</keyword>
<dbReference type="Proteomes" id="UP000324091">
    <property type="component" value="Chromosome 14"/>
</dbReference>
<dbReference type="GO" id="GO:0050862">
    <property type="term" value="P:positive regulation of T cell receptor signaling pathway"/>
    <property type="evidence" value="ECO:0007669"/>
    <property type="project" value="TreeGrafter"/>
</dbReference>
<feature type="region of interest" description="Disordered" evidence="1">
    <location>
        <begin position="53"/>
        <end position="84"/>
    </location>
</feature>
<dbReference type="InterPro" id="IPR020399">
    <property type="entry name" value="T-cell_rcpt-assoc_TM_adapter-1"/>
</dbReference>
<feature type="region of interest" description="Disordered" evidence="1">
    <location>
        <begin position="184"/>
        <end position="222"/>
    </location>
</feature>
<evidence type="ECO:0000256" key="1">
    <source>
        <dbReference type="SAM" id="MobiDB-lite"/>
    </source>
</evidence>
<dbReference type="PANTHER" id="PTHR15951:SF2">
    <property type="entry name" value="T-CELL RECEPTOR-ASSOCIATED TRANSMEMBRANE ADAPTER 1"/>
    <property type="match status" value="1"/>
</dbReference>
<reference evidence="2 3" key="1">
    <citation type="submission" date="2019-04" db="EMBL/GenBank/DDBJ databases">
        <title>Chromosome genome assembly for Takifugu flavidus.</title>
        <authorList>
            <person name="Xiao S."/>
        </authorList>
    </citation>
    <scope>NUCLEOTIDE SEQUENCE [LARGE SCALE GENOMIC DNA]</scope>
    <source>
        <strain evidence="2">HTHZ2018</strain>
        <tissue evidence="2">Muscle</tissue>
    </source>
</reference>
<dbReference type="PANTHER" id="PTHR15951">
    <property type="entry name" value="T-CELL RECEPTOR-ASSOCIATED TRANSMEMBRANE ADAPTER 1"/>
    <property type="match status" value="1"/>
</dbReference>
<proteinExistence type="predicted"/>
<protein>
    <submittedName>
        <fullName evidence="2">Uncharacterized protein</fullName>
    </submittedName>
</protein>
<sequence length="244" mass="27696">MKECETLLICLALILLALFLSMILNIIFCLQQRPCFFQDKCCLNDRENMSQDKGRYFHNPNHDEQQENSHSSEEQENPIYGNLSRDRRGSAEICYEMMSLQHNRSQARALEPDVNYASLDLSKAKKPKKKRRPKQAQGCNNHLTPLNSFLEVDVDVEAQLPPGDASPLLSHSSIYLNAQQIAKETEDMGRGQSVKTEAEGSKRTNRDRDGEERKNRWDCSNGDICTEAAEAERCHGDSDAFNGV</sequence>
<name>A0A5C6P762_9TELE</name>
<dbReference type="EMBL" id="RHFK02000006">
    <property type="protein sequence ID" value="TWW74661.1"/>
    <property type="molecule type" value="Genomic_DNA"/>
</dbReference>
<evidence type="ECO:0000313" key="2">
    <source>
        <dbReference type="EMBL" id="TWW74661.1"/>
    </source>
</evidence>
<evidence type="ECO:0000313" key="3">
    <source>
        <dbReference type="Proteomes" id="UP000324091"/>
    </source>
</evidence>
<dbReference type="GO" id="GO:0042101">
    <property type="term" value="C:T cell receptor complex"/>
    <property type="evidence" value="ECO:0007669"/>
    <property type="project" value="TreeGrafter"/>
</dbReference>
<gene>
    <name evidence="2" type="ORF">D4764_14G0006640</name>
</gene>
<feature type="compositionally biased region" description="Basic and acidic residues" evidence="1">
    <location>
        <begin position="196"/>
        <end position="217"/>
    </location>
</feature>